<feature type="disulfide bond" evidence="2">
    <location>
        <begin position="404"/>
        <end position="414"/>
    </location>
</feature>
<reference evidence="7" key="2">
    <citation type="submission" date="2020-05" db="UniProtKB">
        <authorList>
            <consortium name="EnsemblMetazoa"/>
        </authorList>
    </citation>
    <scope>IDENTIFICATION</scope>
    <source>
        <strain evidence="7">USDA</strain>
    </source>
</reference>
<dbReference type="VEuPathDB" id="VectorBase:SCAU015798"/>
<feature type="domain" description="Laminin G" evidence="5">
    <location>
        <begin position="1422"/>
        <end position="1607"/>
    </location>
</feature>
<feature type="compositionally biased region" description="Basic residues" evidence="3">
    <location>
        <begin position="922"/>
        <end position="932"/>
    </location>
</feature>
<gene>
    <name evidence="7" type="primary">106080696</name>
</gene>
<feature type="compositionally biased region" description="Low complexity" evidence="3">
    <location>
        <begin position="957"/>
        <end position="976"/>
    </location>
</feature>
<feature type="compositionally biased region" description="Low complexity" evidence="3">
    <location>
        <begin position="1096"/>
        <end position="1141"/>
    </location>
</feature>
<feature type="region of interest" description="Disordered" evidence="3">
    <location>
        <begin position="300"/>
        <end position="353"/>
    </location>
</feature>
<feature type="compositionally biased region" description="Basic and acidic residues" evidence="3">
    <location>
        <begin position="1142"/>
        <end position="1157"/>
    </location>
</feature>
<feature type="compositionally biased region" description="Low complexity" evidence="3">
    <location>
        <begin position="1073"/>
        <end position="1082"/>
    </location>
</feature>
<evidence type="ECO:0000313" key="8">
    <source>
        <dbReference type="Proteomes" id="UP000095300"/>
    </source>
</evidence>
<evidence type="ECO:0000256" key="2">
    <source>
        <dbReference type="PROSITE-ProRule" id="PRU00076"/>
    </source>
</evidence>
<dbReference type="Pfam" id="PF00054">
    <property type="entry name" value="Laminin_G_1"/>
    <property type="match status" value="3"/>
</dbReference>
<feature type="compositionally biased region" description="Low complexity" evidence="3">
    <location>
        <begin position="224"/>
        <end position="258"/>
    </location>
</feature>
<dbReference type="PROSITE" id="PS50025">
    <property type="entry name" value="LAM_G_DOMAIN"/>
    <property type="match status" value="3"/>
</dbReference>
<dbReference type="SMART" id="SM00282">
    <property type="entry name" value="LamG"/>
    <property type="match status" value="3"/>
</dbReference>
<comment type="caution">
    <text evidence="2">Lacks conserved residue(s) required for the propagation of feature annotation.</text>
</comment>
<dbReference type="InterPro" id="IPR013320">
    <property type="entry name" value="ConA-like_dom_sf"/>
</dbReference>
<feature type="signal peptide" evidence="4">
    <location>
        <begin position="1"/>
        <end position="27"/>
    </location>
</feature>
<feature type="region of interest" description="Disordered" evidence="3">
    <location>
        <begin position="1183"/>
        <end position="1397"/>
    </location>
</feature>
<feature type="disulfide bond" evidence="2">
    <location>
        <begin position="645"/>
        <end position="654"/>
    </location>
</feature>
<dbReference type="GO" id="GO:0009653">
    <property type="term" value="P:anatomical structure morphogenesis"/>
    <property type="evidence" value="ECO:0007669"/>
    <property type="project" value="UniProtKB-ARBA"/>
</dbReference>
<dbReference type="FunFam" id="2.60.120.200:FF:000187">
    <property type="entry name" value="SP2353, isoform A"/>
    <property type="match status" value="1"/>
</dbReference>
<feature type="compositionally biased region" description="Low complexity" evidence="3">
    <location>
        <begin position="1194"/>
        <end position="1206"/>
    </location>
</feature>
<feature type="compositionally biased region" description="Basic residues" evidence="3">
    <location>
        <begin position="1086"/>
        <end position="1095"/>
    </location>
</feature>
<feature type="domain" description="EGF-like" evidence="6">
    <location>
        <begin position="400"/>
        <end position="435"/>
    </location>
</feature>
<evidence type="ECO:0000256" key="1">
    <source>
        <dbReference type="ARBA" id="ARBA00023157"/>
    </source>
</evidence>
<keyword evidence="4" id="KW-0732">Signal</keyword>
<dbReference type="PROSITE" id="PS00022">
    <property type="entry name" value="EGF_1"/>
    <property type="match status" value="2"/>
</dbReference>
<dbReference type="FunFam" id="2.10.25.10:FF:000593">
    <property type="entry name" value="SP2353, isoform A"/>
    <property type="match status" value="1"/>
</dbReference>
<dbReference type="Gene3D" id="2.60.120.200">
    <property type="match status" value="3"/>
</dbReference>
<feature type="region of interest" description="Disordered" evidence="3">
    <location>
        <begin position="216"/>
        <end position="266"/>
    </location>
</feature>
<dbReference type="InterPro" id="IPR000742">
    <property type="entry name" value="EGF"/>
</dbReference>
<dbReference type="PANTHER" id="PTHR15036">
    <property type="entry name" value="PIKACHURIN-LIKE PROTEIN"/>
    <property type="match status" value="1"/>
</dbReference>
<feature type="region of interest" description="Disordered" evidence="3">
    <location>
        <begin position="1019"/>
        <end position="1038"/>
    </location>
</feature>
<name>A0A1I8QC63_STOCA</name>
<evidence type="ECO:0000313" key="7">
    <source>
        <dbReference type="EnsemblMetazoa" id="SCAU015798-PB"/>
    </source>
</evidence>
<protein>
    <recommendedName>
        <fullName evidence="9">Pikachurin</fullName>
    </recommendedName>
</protein>
<dbReference type="STRING" id="35570.A0A1I8QC63"/>
<dbReference type="EnsemblMetazoa" id="SCAU015798-RA">
    <property type="protein sequence ID" value="SCAU015798-PA"/>
    <property type="gene ID" value="SCAU015798"/>
</dbReference>
<feature type="compositionally biased region" description="Acidic residues" evidence="3">
    <location>
        <begin position="1020"/>
        <end position="1038"/>
    </location>
</feature>
<dbReference type="Proteomes" id="UP000095300">
    <property type="component" value="Unassembled WGS sequence"/>
</dbReference>
<organism evidence="7 8">
    <name type="scientific">Stomoxys calcitrans</name>
    <name type="common">Stable fly</name>
    <name type="synonym">Conops calcitrans</name>
    <dbReference type="NCBI Taxonomy" id="35570"/>
    <lineage>
        <taxon>Eukaryota</taxon>
        <taxon>Metazoa</taxon>
        <taxon>Ecdysozoa</taxon>
        <taxon>Arthropoda</taxon>
        <taxon>Hexapoda</taxon>
        <taxon>Insecta</taxon>
        <taxon>Pterygota</taxon>
        <taxon>Neoptera</taxon>
        <taxon>Endopterygota</taxon>
        <taxon>Diptera</taxon>
        <taxon>Brachycera</taxon>
        <taxon>Muscomorpha</taxon>
        <taxon>Muscoidea</taxon>
        <taxon>Muscidae</taxon>
        <taxon>Stomoxys</taxon>
    </lineage>
</organism>
<evidence type="ECO:0000256" key="4">
    <source>
        <dbReference type="SAM" id="SignalP"/>
    </source>
</evidence>
<accession>A0A1I8QC63</accession>
<reference evidence="8" key="1">
    <citation type="submission" date="2015-05" db="EMBL/GenBank/DDBJ databases">
        <authorList>
            <person name="Wilson R.K."/>
            <person name="Warren W.C."/>
            <person name="Olafson P."/>
        </authorList>
    </citation>
    <scope>NUCLEOTIDE SEQUENCE [LARGE SCALE GENOMIC DNA]</scope>
    <source>
        <strain evidence="8">USDA</strain>
    </source>
</reference>
<feature type="compositionally biased region" description="Low complexity" evidence="3">
    <location>
        <begin position="936"/>
        <end position="950"/>
    </location>
</feature>
<keyword evidence="8" id="KW-1185">Reference proteome</keyword>
<feature type="compositionally biased region" description="Basic and acidic residues" evidence="3">
    <location>
        <begin position="1054"/>
        <end position="1068"/>
    </location>
</feature>
<dbReference type="KEGG" id="scac:106080696"/>
<proteinExistence type="predicted"/>
<dbReference type="InterPro" id="IPR001791">
    <property type="entry name" value="Laminin_G"/>
</dbReference>
<dbReference type="InterPro" id="IPR050372">
    <property type="entry name" value="Neurexin-related_CASP"/>
</dbReference>
<dbReference type="GO" id="GO:0005509">
    <property type="term" value="F:calcium ion binding"/>
    <property type="evidence" value="ECO:0007669"/>
    <property type="project" value="InterPro"/>
</dbReference>
<feature type="domain" description="Laminin G" evidence="5">
    <location>
        <begin position="660"/>
        <end position="833"/>
    </location>
</feature>
<feature type="region of interest" description="Disordered" evidence="3">
    <location>
        <begin position="880"/>
        <end position="986"/>
    </location>
</feature>
<dbReference type="PANTHER" id="PTHR15036:SF85">
    <property type="entry name" value="SP2353, ISOFORM A"/>
    <property type="match status" value="1"/>
</dbReference>
<evidence type="ECO:0000259" key="5">
    <source>
        <dbReference type="PROSITE" id="PS50025"/>
    </source>
</evidence>
<dbReference type="Gene3D" id="2.10.25.10">
    <property type="entry name" value="Laminin"/>
    <property type="match status" value="2"/>
</dbReference>
<dbReference type="FunFam" id="2.60.120.200:FF:000224">
    <property type="entry name" value="SP2353, isoform A"/>
    <property type="match status" value="1"/>
</dbReference>
<keyword evidence="2" id="KW-0245">EGF-like domain</keyword>
<dbReference type="InterPro" id="IPR001881">
    <property type="entry name" value="EGF-like_Ca-bd_dom"/>
</dbReference>
<evidence type="ECO:0000256" key="3">
    <source>
        <dbReference type="SAM" id="MobiDB-lite"/>
    </source>
</evidence>
<feature type="domain" description="Laminin G" evidence="5">
    <location>
        <begin position="440"/>
        <end position="618"/>
    </location>
</feature>
<dbReference type="Pfam" id="PF00008">
    <property type="entry name" value="EGF"/>
    <property type="match status" value="1"/>
</dbReference>
<feature type="compositionally biased region" description="Basic and acidic residues" evidence="3">
    <location>
        <begin position="1349"/>
        <end position="1361"/>
    </location>
</feature>
<evidence type="ECO:0000259" key="6">
    <source>
        <dbReference type="PROSITE" id="PS50026"/>
    </source>
</evidence>
<dbReference type="GO" id="GO:0048513">
    <property type="term" value="P:animal organ development"/>
    <property type="evidence" value="ECO:0007669"/>
    <property type="project" value="UniProtKB-ARBA"/>
</dbReference>
<dbReference type="SMART" id="SM00181">
    <property type="entry name" value="EGF"/>
    <property type="match status" value="3"/>
</dbReference>
<feature type="disulfide bond" evidence="2">
    <location>
        <begin position="425"/>
        <end position="434"/>
    </location>
</feature>
<sequence>MKATKDNMLMHGFILVTILATAKSAEAEITMEAAFQGHCGHTSPCEQLCYEIHDGMYECDCIEGYELNKNGYSCQVINSTNSSDGHSKSDEDVLYQKGASFSAKLANDNADDNRLSSSYASSSAALASALNRDSDEDLIDGEDESAYISDDLGLLAHQQKVNSNDYYISNEGDDESLNSGPERDIISDEYEDMAFERHQIAVTTARPLSLLLHRNRNAPSASRGAAKPTKTLKAGGKTTTVAKSPTTTATTTTTTSTTESSFLNDNMDDLDDYYAKQDMSIYDDVNNNQLNLRPINHLTYQQQQQEKRQLQQQQRHQTEAQISSRSNNRPQQPLYRNGNSNNSQKTATAAQNSPGAITNYATAASGTGTSSGGMGGAQGAKGVPEQQSANISYNLSSSETNEICNLECGMDGICERSEGTSRCQCPFGKTGINCMEDIKVRVPKFSKHSWLAFPALKGAYKHVQLRIEFRPESFDGIILLSGERDDLTGDFMALLLNKGFVEFWFDCGSGAGSVRSHETILLNEWNSVVIYRHRWDAWLVLNHGTKVQGRSNGLFSRITFREPVFLGGTGNITGLSNRLPITVGFMGCIRHFMANDHEYKFEEHPAGDVTKGFDIQDCITDKCFKYPCQHGGKCLPSDQGAVCLCPIGFVGDLCEIRMDLQVPSFNGSSFLRYAPLGDSVLIWLELKVILKPEQADGLILYSGPKHHGDFIALSLNNGYVEFIFNLGNGPAVVRSEYPLSIGQWHSIRISRTARLAVLKIDQMPEVMTISSNGFWHLSLPENFFVGGVNHIDKLPMDLKSKPFFMGCIQRIEINGHPLSIISEALGGTNIGNCPHACVARPCGPLSECVPQMESYECRCSAYNEQCKKAKKEMKADEDFDKNASKIQSKVPKTNKAGNALGRNELSAKDGKLHQMEQQPRGPKAHKKAKKQHMLWQHKQQQHKVMQQQQKLRAATRTSNTTPSTTTSTSTTTTTTTTPPPPPSTTTTTMNWQDLDIINKDILETQETLEHIMEKMKADDVVLDDEEEDEVQDEDADEMEDDMIFRDIKAMHEQQELEQQHEEEMERQKHLAWSSSGGSNSNNLKSQRNRNKRKHSTAASTSTSTTTTTTTTTTSTTTRTPSTTKPFDMKSQYKQKQPQPYDWKPDPHHKTPIMDKPQHKLSRLPTHYESFQTNTGSDILTFEDPIALEEQWQDFNEPSSSSSFESNEQIEGAQDKHETDTNVSINANDDVEDDDSVPANKDTPMENTSEDTFVMDDTLFDESDGTEDYQRKQLAQDMKRIMANSKVPYTPKQPKLIITEYDYSNEEDHHNSQDTGSSDEENKERAKFQQTQPQQPVQQMEIFQQSSLDDSTRRVSNDRDMGDADASEEDNVDEDNEDSQEFVEIKKKPNSDPTQTHTDWSLLSKFDLPSNENRPPIGVRKNFGACFVGHESYFHYNDAETMNQVISNNIDLNLRIKTRSERGVILWTACVGTMDQDSDDYLSLGIEDGFLHFRYNLGSGEVDIRFNATKISDGLWHRVRAIRNNQEGYLEVDGRKSITLRSPGTLRQLNTDTGLYVGGLPDSVYFPRRRYTNGIVGCISEIVISGEFKMNFDPNTLGTAHNVETGIL</sequence>
<evidence type="ECO:0008006" key="9">
    <source>
        <dbReference type="Google" id="ProtNLM"/>
    </source>
</evidence>
<feature type="compositionally biased region" description="Low complexity" evidence="3">
    <location>
        <begin position="1328"/>
        <end position="1344"/>
    </location>
</feature>
<dbReference type="GO" id="GO:0030154">
    <property type="term" value="P:cell differentiation"/>
    <property type="evidence" value="ECO:0007669"/>
    <property type="project" value="UniProtKB-ARBA"/>
</dbReference>
<dbReference type="SMART" id="SM00179">
    <property type="entry name" value="EGF_CA"/>
    <property type="match status" value="2"/>
</dbReference>
<feature type="domain" description="EGF-like" evidence="6">
    <location>
        <begin position="619"/>
        <end position="655"/>
    </location>
</feature>
<keyword evidence="1 2" id="KW-1015">Disulfide bond</keyword>
<feature type="compositionally biased region" description="Acidic residues" evidence="3">
    <location>
        <begin position="1362"/>
        <end position="1380"/>
    </location>
</feature>
<feature type="compositionally biased region" description="Polar residues" evidence="3">
    <location>
        <begin position="337"/>
        <end position="353"/>
    </location>
</feature>
<dbReference type="PROSITE" id="PS01186">
    <property type="entry name" value="EGF_2"/>
    <property type="match status" value="1"/>
</dbReference>
<dbReference type="SUPFAM" id="SSF49899">
    <property type="entry name" value="Concanavalin A-like lectins/glucanases"/>
    <property type="match status" value="3"/>
</dbReference>
<dbReference type="OrthoDB" id="10014052at2759"/>
<feature type="compositionally biased region" description="Basic and acidic residues" evidence="3">
    <location>
        <begin position="905"/>
        <end position="914"/>
    </location>
</feature>
<dbReference type="PROSITE" id="PS50026">
    <property type="entry name" value="EGF_3"/>
    <property type="match status" value="2"/>
</dbReference>
<feature type="chain" id="PRO_5014271875" description="Pikachurin" evidence="4">
    <location>
        <begin position="28"/>
        <end position="1607"/>
    </location>
</feature>
<dbReference type="CDD" id="cd00110">
    <property type="entry name" value="LamG"/>
    <property type="match status" value="3"/>
</dbReference>
<dbReference type="EnsemblMetazoa" id="SCAU015798-RB">
    <property type="protein sequence ID" value="SCAU015798-PB"/>
    <property type="gene ID" value="SCAU015798"/>
</dbReference>
<feature type="compositionally biased region" description="Acidic residues" evidence="3">
    <location>
        <begin position="1257"/>
        <end position="1266"/>
    </location>
</feature>
<feature type="region of interest" description="Disordered" evidence="3">
    <location>
        <begin position="1054"/>
        <end position="1160"/>
    </location>
</feature>
<dbReference type="CDD" id="cd00054">
    <property type="entry name" value="EGF_CA"/>
    <property type="match status" value="2"/>
</dbReference>
<dbReference type="GO" id="GO:0016020">
    <property type="term" value="C:membrane"/>
    <property type="evidence" value="ECO:0007669"/>
    <property type="project" value="UniProtKB-SubCell"/>
</dbReference>
<feature type="compositionally biased region" description="Low complexity" evidence="3">
    <location>
        <begin position="310"/>
        <end position="321"/>
    </location>
</feature>
<feature type="compositionally biased region" description="Polar residues" evidence="3">
    <location>
        <begin position="322"/>
        <end position="331"/>
    </location>
</feature>